<comment type="caution">
    <text evidence="2">The sequence shown here is derived from an EMBL/GenBank/DDBJ whole genome shotgun (WGS) entry which is preliminary data.</text>
</comment>
<sequence>MYLMSYISSPLQPYSITLLIHFQTPLMGSLNAFSSPWRQKLCAPHTYVDELPEYRTQSQVDSLITTSHPHSFELGTGASIYTNTILPAILKARFEVILVTCFWAPSSTLTALKDALEQLARRRAQLMKESGPDADVAQPLRVRICFSSRSLFQKLFHTTSKEGYVYPPGKWPTQLGLPHPDVLRAGAIELQVKSLFFLPFSVMHPKFVIVDRQRAWLPSCNVSWEAWLEGCVEITGDAVNGLLAFYRDTWDRSLDITSRAAEQAFSQPSIVPINRPRAVSIGLTSIQSPARRIAAIEGKATPTVLLPSSHHRNPCYRPLPWSEHPAPPSTPLNSAIVMLLDMAEQYIYMQTPNLTSAVVIDGILGAVQRGVEVTIVTSKGMMLLEQIVTAGTTTSICIRSLIGRYNQLVKSTSNSRPAGSAASSEPMIDLEAGIRKIGRLRISYFHADDQNQRQGAAEEPVQSHLKLSIIDKQYTVLGSGNMDRASWFTSQELGILFHSSEFATVVSETVRDGLKGRADVVFDSHRMV</sequence>
<dbReference type="SUPFAM" id="SSF56024">
    <property type="entry name" value="Phospholipase D/nuclease"/>
    <property type="match status" value="2"/>
</dbReference>
<reference evidence="2" key="1">
    <citation type="journal article" date="2021" name="Nat. Commun.">
        <title>Genetic determinants of endophytism in the Arabidopsis root mycobiome.</title>
        <authorList>
            <person name="Mesny F."/>
            <person name="Miyauchi S."/>
            <person name="Thiergart T."/>
            <person name="Pickel B."/>
            <person name="Atanasova L."/>
            <person name="Karlsson M."/>
            <person name="Huettel B."/>
            <person name="Barry K.W."/>
            <person name="Haridas S."/>
            <person name="Chen C."/>
            <person name="Bauer D."/>
            <person name="Andreopoulos W."/>
            <person name="Pangilinan J."/>
            <person name="LaButti K."/>
            <person name="Riley R."/>
            <person name="Lipzen A."/>
            <person name="Clum A."/>
            <person name="Drula E."/>
            <person name="Henrissat B."/>
            <person name="Kohler A."/>
            <person name="Grigoriev I.V."/>
            <person name="Martin F.M."/>
            <person name="Hacquard S."/>
        </authorList>
    </citation>
    <scope>NUCLEOTIDE SEQUENCE</scope>
    <source>
        <strain evidence="2">MPI-SDFR-AT-0073</strain>
    </source>
</reference>
<dbReference type="Gene3D" id="3.30.870.10">
    <property type="entry name" value="Endonuclease Chain A"/>
    <property type="match status" value="2"/>
</dbReference>
<dbReference type="PANTHER" id="PTHR21248:SF11">
    <property type="entry name" value="PLD PHOSPHODIESTERASE DOMAIN-CONTAINING PROTEIN"/>
    <property type="match status" value="1"/>
</dbReference>
<protein>
    <recommendedName>
        <fullName evidence="1">PLD phosphodiesterase domain-containing protein</fullName>
    </recommendedName>
</protein>
<keyword evidence="3" id="KW-1185">Reference proteome</keyword>
<dbReference type="InterPro" id="IPR025202">
    <property type="entry name" value="PLD-like_dom"/>
</dbReference>
<dbReference type="Pfam" id="PF13091">
    <property type="entry name" value="PLDc_2"/>
    <property type="match status" value="1"/>
</dbReference>
<dbReference type="Proteomes" id="UP000758603">
    <property type="component" value="Unassembled WGS sequence"/>
</dbReference>
<dbReference type="GO" id="GO:0030572">
    <property type="term" value="F:phosphatidyltransferase activity"/>
    <property type="evidence" value="ECO:0007669"/>
    <property type="project" value="UniProtKB-ARBA"/>
</dbReference>
<dbReference type="PROSITE" id="PS50035">
    <property type="entry name" value="PLD"/>
    <property type="match status" value="2"/>
</dbReference>
<organism evidence="2 3">
    <name type="scientific">Truncatella angustata</name>
    <dbReference type="NCBI Taxonomy" id="152316"/>
    <lineage>
        <taxon>Eukaryota</taxon>
        <taxon>Fungi</taxon>
        <taxon>Dikarya</taxon>
        <taxon>Ascomycota</taxon>
        <taxon>Pezizomycotina</taxon>
        <taxon>Sordariomycetes</taxon>
        <taxon>Xylariomycetidae</taxon>
        <taxon>Amphisphaeriales</taxon>
        <taxon>Sporocadaceae</taxon>
        <taxon>Truncatella</taxon>
    </lineage>
</organism>
<feature type="domain" description="PLD phosphodiesterase" evidence="1">
    <location>
        <begin position="199"/>
        <end position="226"/>
    </location>
</feature>
<evidence type="ECO:0000313" key="2">
    <source>
        <dbReference type="EMBL" id="KAH6655391.1"/>
    </source>
</evidence>
<dbReference type="RefSeq" id="XP_045959656.1">
    <property type="nucleotide sequence ID" value="XM_046102466.1"/>
</dbReference>
<dbReference type="OrthoDB" id="2958217at2759"/>
<dbReference type="EMBL" id="JAGPXC010000003">
    <property type="protein sequence ID" value="KAH6655391.1"/>
    <property type="molecule type" value="Genomic_DNA"/>
</dbReference>
<accession>A0A9P8UNU2</accession>
<dbReference type="GO" id="GO:0032049">
    <property type="term" value="P:cardiolipin biosynthetic process"/>
    <property type="evidence" value="ECO:0007669"/>
    <property type="project" value="UniProtKB-ARBA"/>
</dbReference>
<dbReference type="AlphaFoldDB" id="A0A9P8UNU2"/>
<gene>
    <name evidence="2" type="ORF">BKA67DRAFT_560545</name>
</gene>
<dbReference type="GeneID" id="70131358"/>
<dbReference type="PANTHER" id="PTHR21248">
    <property type="entry name" value="CARDIOLIPIN SYNTHASE"/>
    <property type="match status" value="1"/>
</dbReference>
<proteinExistence type="predicted"/>
<name>A0A9P8UNU2_9PEZI</name>
<feature type="domain" description="PLD phosphodiesterase" evidence="1">
    <location>
        <begin position="464"/>
        <end position="486"/>
    </location>
</feature>
<dbReference type="InterPro" id="IPR001736">
    <property type="entry name" value="PLipase_D/transphosphatidylase"/>
</dbReference>
<dbReference type="CDD" id="cd00138">
    <property type="entry name" value="PLDc_SF"/>
    <property type="match status" value="1"/>
</dbReference>
<evidence type="ECO:0000259" key="1">
    <source>
        <dbReference type="PROSITE" id="PS50035"/>
    </source>
</evidence>
<evidence type="ECO:0000313" key="3">
    <source>
        <dbReference type="Proteomes" id="UP000758603"/>
    </source>
</evidence>